<feature type="transmembrane region" description="Helical" evidence="1">
    <location>
        <begin position="20"/>
        <end position="41"/>
    </location>
</feature>
<keyword evidence="1" id="KW-0812">Transmembrane</keyword>
<protein>
    <submittedName>
        <fullName evidence="2">Uncharacterized protein</fullName>
    </submittedName>
</protein>
<dbReference type="GeneID" id="78122805"/>
<evidence type="ECO:0000313" key="2">
    <source>
        <dbReference type="EMBL" id="GLI30977.1"/>
    </source>
</evidence>
<evidence type="ECO:0000313" key="3">
    <source>
        <dbReference type="Proteomes" id="UP001144451"/>
    </source>
</evidence>
<keyword evidence="1" id="KW-0472">Membrane</keyword>
<sequence length="60" mass="6539">MTGWYPYAFLDPTASSWPHVLATTGVVLLAFLLFAALVHLAEGRLRRKEVPAGALERSLG</sequence>
<accession>A0ABQ5RH90</accession>
<comment type="caution">
    <text evidence="2">The sequence shown here is derived from an EMBL/GenBank/DDBJ whole genome shotgun (WGS) entry which is preliminary data.</text>
</comment>
<evidence type="ECO:0000256" key="1">
    <source>
        <dbReference type="SAM" id="Phobius"/>
    </source>
</evidence>
<dbReference type="Proteomes" id="UP001144451">
    <property type="component" value="Unassembled WGS sequence"/>
</dbReference>
<dbReference type="EMBL" id="BSDQ01000001">
    <property type="protein sequence ID" value="GLI30977.1"/>
    <property type="molecule type" value="Genomic_DNA"/>
</dbReference>
<organism evidence="2 3">
    <name type="scientific">Brachybacterium conglomeratum</name>
    <dbReference type="NCBI Taxonomy" id="47846"/>
    <lineage>
        <taxon>Bacteria</taxon>
        <taxon>Bacillati</taxon>
        <taxon>Actinomycetota</taxon>
        <taxon>Actinomycetes</taxon>
        <taxon>Micrococcales</taxon>
        <taxon>Dermabacteraceae</taxon>
        <taxon>Brachybacterium</taxon>
    </lineage>
</organism>
<keyword evidence="3" id="KW-1185">Reference proteome</keyword>
<reference evidence="2" key="1">
    <citation type="submission" date="2022-12" db="EMBL/GenBank/DDBJ databases">
        <title>Reference genome sequencing for broad-spectrum identification of bacterial and archaeal isolates by mass spectrometry.</title>
        <authorList>
            <person name="Sekiguchi Y."/>
            <person name="Tourlousse D.M."/>
        </authorList>
    </citation>
    <scope>NUCLEOTIDE SEQUENCE</scope>
    <source>
        <strain evidence="2">5-2</strain>
    </source>
</reference>
<dbReference type="RefSeq" id="WP_241237672.1">
    <property type="nucleotide sequence ID" value="NZ_BSDQ01000001.1"/>
</dbReference>
<name>A0ABQ5RH90_9MICO</name>
<keyword evidence="1" id="KW-1133">Transmembrane helix</keyword>
<gene>
    <name evidence="2" type="ORF">BCONGLO52_18180</name>
</gene>
<proteinExistence type="predicted"/>